<feature type="domain" description="HAT C-terminal dimerisation" evidence="1">
    <location>
        <begin position="508"/>
        <end position="562"/>
    </location>
</feature>
<dbReference type="AlphaFoldDB" id="A0A498LBQ3"/>
<dbReference type="GO" id="GO:0046983">
    <property type="term" value="F:protein dimerization activity"/>
    <property type="evidence" value="ECO:0007669"/>
    <property type="project" value="InterPro"/>
</dbReference>
<evidence type="ECO:0000259" key="1">
    <source>
        <dbReference type="Pfam" id="PF05699"/>
    </source>
</evidence>
<dbReference type="Pfam" id="PF14291">
    <property type="entry name" value="DUF4371"/>
    <property type="match status" value="1"/>
</dbReference>
<proteinExistence type="predicted"/>
<dbReference type="InterPro" id="IPR012337">
    <property type="entry name" value="RNaseH-like_sf"/>
</dbReference>
<accession>A0A498LBQ3</accession>
<keyword evidence="4" id="KW-1185">Reference proteome</keyword>
<dbReference type="PANTHER" id="PTHR45749:SF28">
    <property type="entry name" value="ZINC FINGER MYM-TYPE PROTEIN 1-LIKE-RELATED"/>
    <property type="match status" value="1"/>
</dbReference>
<evidence type="ECO:0000313" key="3">
    <source>
        <dbReference type="EMBL" id="RXN05739.1"/>
    </source>
</evidence>
<evidence type="ECO:0000313" key="4">
    <source>
        <dbReference type="Proteomes" id="UP000290572"/>
    </source>
</evidence>
<dbReference type="Pfam" id="PF05699">
    <property type="entry name" value="Dimer_Tnp_hAT"/>
    <property type="match status" value="1"/>
</dbReference>
<organism evidence="3 4">
    <name type="scientific">Labeo rohita</name>
    <name type="common">Indian major carp</name>
    <name type="synonym">Cyprinus rohita</name>
    <dbReference type="NCBI Taxonomy" id="84645"/>
    <lineage>
        <taxon>Eukaryota</taxon>
        <taxon>Metazoa</taxon>
        <taxon>Chordata</taxon>
        <taxon>Craniata</taxon>
        <taxon>Vertebrata</taxon>
        <taxon>Euteleostomi</taxon>
        <taxon>Actinopterygii</taxon>
        <taxon>Neopterygii</taxon>
        <taxon>Teleostei</taxon>
        <taxon>Ostariophysi</taxon>
        <taxon>Cypriniformes</taxon>
        <taxon>Cyprinidae</taxon>
        <taxon>Labeoninae</taxon>
        <taxon>Labeonini</taxon>
        <taxon>Labeo</taxon>
    </lineage>
</organism>
<protein>
    <submittedName>
        <fullName evidence="3">Zinc finger MYM-type 1-like protein</fullName>
    </submittedName>
</protein>
<dbReference type="OrthoDB" id="6617140at2759"/>
<dbReference type="PANTHER" id="PTHR45749">
    <property type="match status" value="1"/>
</dbReference>
<dbReference type="InterPro" id="IPR008906">
    <property type="entry name" value="HATC_C_dom"/>
</dbReference>
<dbReference type="Proteomes" id="UP000290572">
    <property type="component" value="Unassembled WGS sequence"/>
</dbReference>
<feature type="domain" description="DUF4371" evidence="2">
    <location>
        <begin position="31"/>
        <end position="208"/>
    </location>
</feature>
<comment type="caution">
    <text evidence="3">The sequence shown here is derived from an EMBL/GenBank/DDBJ whole genome shotgun (WGS) entry which is preliminary data.</text>
</comment>
<dbReference type="EMBL" id="QBIY01013392">
    <property type="protein sequence ID" value="RXN05739.1"/>
    <property type="molecule type" value="Genomic_DNA"/>
</dbReference>
<dbReference type="SUPFAM" id="SSF53098">
    <property type="entry name" value="Ribonuclease H-like"/>
    <property type="match status" value="1"/>
</dbReference>
<evidence type="ECO:0000259" key="2">
    <source>
        <dbReference type="Pfam" id="PF14291"/>
    </source>
</evidence>
<dbReference type="InterPro" id="IPR025398">
    <property type="entry name" value="DUF4371"/>
</dbReference>
<name>A0A498LBQ3_LABRO</name>
<reference evidence="3 4" key="1">
    <citation type="submission" date="2018-03" db="EMBL/GenBank/DDBJ databases">
        <title>Draft genome sequence of Rohu Carp (Labeo rohita).</title>
        <authorList>
            <person name="Das P."/>
            <person name="Kushwaha B."/>
            <person name="Joshi C.G."/>
            <person name="Kumar D."/>
            <person name="Nagpure N.S."/>
            <person name="Sahoo L."/>
            <person name="Das S.P."/>
            <person name="Bit A."/>
            <person name="Patnaik S."/>
            <person name="Meher P.K."/>
            <person name="Jayasankar P."/>
            <person name="Koringa P.G."/>
            <person name="Patel N.V."/>
            <person name="Hinsu A.T."/>
            <person name="Kumar R."/>
            <person name="Pandey M."/>
            <person name="Agarwal S."/>
            <person name="Srivastava S."/>
            <person name="Singh M."/>
            <person name="Iquebal M.A."/>
            <person name="Jaiswal S."/>
            <person name="Angadi U.B."/>
            <person name="Kumar N."/>
            <person name="Raza M."/>
            <person name="Shah T.M."/>
            <person name="Rai A."/>
            <person name="Jena J.K."/>
        </authorList>
    </citation>
    <scope>NUCLEOTIDE SEQUENCE [LARGE SCALE GENOMIC DNA]</scope>
    <source>
        <strain evidence="3">DASCIFA01</strain>
        <tissue evidence="3">Testis</tissue>
    </source>
</reference>
<sequence length="591" mass="67692">MRLQIFGKLSIAQQLDEGYRIGIRRHNEEVTKNRHILSRIIDCVKFCGAFELALRGHDESEGSDNPGIFRGLVDFVASLDGVLKEHLENATVFKGTSKTVQNELLDCMLSVVREQIIQDVQSSDFLSIQADETTDIATQCQLVLVLRYIDAKSNVQERFFEFIPLRSTTADSIATVLKERLAVILPEDQKSKLISQTYDGASVMRGATAGVQRKMQDVYPNAHYIHCYAHQLNLIMQQATSHISKVRIFFSDLGGFSSFFSRSPKRTDVLDKVVAHRLPTSSNVRWNFHSRAINTVFEHREDLIRCFQSIRDSGDFDPVTVREAGAFAMLLENQDFKFFLQLFHNIMPHVDLLYAKLQKKDIDSVHIRGSIQQFQQDIQKIRNSLHSLVDQCSEGGSQPKRRRSLSPEVHERIAAEVCDTILRHTLERFSFTDHLVSATLLQADRFEQYTMAFPEDALSRTLKAYPVLDGSKLKTELSLIYCKEEFRACCGALDLLQLFMENNLEEVFSETVTLLKILVTTPMTTAEAERCFSTLKRIKTFLRNSMTQERLNALAMLSIEKRLVTEMTDFNQKVIEKFASQKERRAKFVFK</sequence>
<gene>
    <name evidence="3" type="ORF">ROHU_033234</name>
</gene>
<dbReference type="STRING" id="84645.A0A498LBQ3"/>